<protein>
    <submittedName>
        <fullName evidence="2">Uncharacterized protein</fullName>
    </submittedName>
</protein>
<proteinExistence type="predicted"/>
<name>A0ABD1MFR7_9FABA</name>
<accession>A0ABD1MFR7</accession>
<gene>
    <name evidence="2" type="ORF">Fmac_015863</name>
</gene>
<feature type="region of interest" description="Disordered" evidence="1">
    <location>
        <begin position="36"/>
        <end position="77"/>
    </location>
</feature>
<evidence type="ECO:0000256" key="1">
    <source>
        <dbReference type="SAM" id="MobiDB-lite"/>
    </source>
</evidence>
<organism evidence="2 3">
    <name type="scientific">Flemingia macrophylla</name>
    <dbReference type="NCBI Taxonomy" id="520843"/>
    <lineage>
        <taxon>Eukaryota</taxon>
        <taxon>Viridiplantae</taxon>
        <taxon>Streptophyta</taxon>
        <taxon>Embryophyta</taxon>
        <taxon>Tracheophyta</taxon>
        <taxon>Spermatophyta</taxon>
        <taxon>Magnoliopsida</taxon>
        <taxon>eudicotyledons</taxon>
        <taxon>Gunneridae</taxon>
        <taxon>Pentapetalae</taxon>
        <taxon>rosids</taxon>
        <taxon>fabids</taxon>
        <taxon>Fabales</taxon>
        <taxon>Fabaceae</taxon>
        <taxon>Papilionoideae</taxon>
        <taxon>50 kb inversion clade</taxon>
        <taxon>NPAAA clade</taxon>
        <taxon>indigoferoid/millettioid clade</taxon>
        <taxon>Phaseoleae</taxon>
        <taxon>Flemingia</taxon>
    </lineage>
</organism>
<dbReference type="Proteomes" id="UP001603857">
    <property type="component" value="Unassembled WGS sequence"/>
</dbReference>
<dbReference type="EMBL" id="JBGMDY010000005">
    <property type="protein sequence ID" value="KAL2334650.1"/>
    <property type="molecule type" value="Genomic_DNA"/>
</dbReference>
<keyword evidence="3" id="KW-1185">Reference proteome</keyword>
<reference evidence="2 3" key="1">
    <citation type="submission" date="2024-08" db="EMBL/GenBank/DDBJ databases">
        <title>Insights into the chromosomal genome structure of Flemingia macrophylla.</title>
        <authorList>
            <person name="Ding Y."/>
            <person name="Zhao Y."/>
            <person name="Bi W."/>
            <person name="Wu M."/>
            <person name="Zhao G."/>
            <person name="Gong Y."/>
            <person name="Li W."/>
            <person name="Zhang P."/>
        </authorList>
    </citation>
    <scope>NUCLEOTIDE SEQUENCE [LARGE SCALE GENOMIC DNA]</scope>
    <source>
        <strain evidence="2">DYQJB</strain>
        <tissue evidence="2">Leaf</tissue>
    </source>
</reference>
<dbReference type="AlphaFoldDB" id="A0ABD1MFR7"/>
<comment type="caution">
    <text evidence="2">The sequence shown here is derived from an EMBL/GenBank/DDBJ whole genome shotgun (WGS) entry which is preliminary data.</text>
</comment>
<sequence>MLGYMTILQIKQIPLYGSPTGKRDHGGDHSVYIERLNPQNGDEEGPARGGQQLSRPGWAEPVPPVLGGTGSAHPGRDSFAHSLATSVLCHDQFDLFLEHRFDMRVMEMSHHRKSTSSTSPTVLPPSPFAVSSITSPLVWIRHESHGDEPPSLPVRSYPSHFSTTTLSRI</sequence>
<evidence type="ECO:0000313" key="3">
    <source>
        <dbReference type="Proteomes" id="UP001603857"/>
    </source>
</evidence>
<evidence type="ECO:0000313" key="2">
    <source>
        <dbReference type="EMBL" id="KAL2334650.1"/>
    </source>
</evidence>